<name>W9QYN8_9ROSA</name>
<keyword evidence="2" id="KW-1185">Reference proteome</keyword>
<organism evidence="1 2">
    <name type="scientific">Morus notabilis</name>
    <dbReference type="NCBI Taxonomy" id="981085"/>
    <lineage>
        <taxon>Eukaryota</taxon>
        <taxon>Viridiplantae</taxon>
        <taxon>Streptophyta</taxon>
        <taxon>Embryophyta</taxon>
        <taxon>Tracheophyta</taxon>
        <taxon>Spermatophyta</taxon>
        <taxon>Magnoliopsida</taxon>
        <taxon>eudicotyledons</taxon>
        <taxon>Gunneridae</taxon>
        <taxon>Pentapetalae</taxon>
        <taxon>rosids</taxon>
        <taxon>fabids</taxon>
        <taxon>Rosales</taxon>
        <taxon>Moraceae</taxon>
        <taxon>Moreae</taxon>
        <taxon>Morus</taxon>
    </lineage>
</organism>
<dbReference type="EMBL" id="KE343878">
    <property type="protein sequence ID" value="EXB44678.1"/>
    <property type="molecule type" value="Genomic_DNA"/>
</dbReference>
<accession>W9QYN8</accession>
<evidence type="ECO:0000313" key="2">
    <source>
        <dbReference type="Proteomes" id="UP000030645"/>
    </source>
</evidence>
<proteinExistence type="predicted"/>
<protein>
    <submittedName>
        <fullName evidence="1">Uncharacterized protein</fullName>
    </submittedName>
</protein>
<gene>
    <name evidence="1" type="ORF">L484_015935</name>
</gene>
<evidence type="ECO:0000313" key="1">
    <source>
        <dbReference type="EMBL" id="EXB44678.1"/>
    </source>
</evidence>
<reference evidence="2" key="1">
    <citation type="submission" date="2013-01" db="EMBL/GenBank/DDBJ databases">
        <title>Draft Genome Sequence of a Mulberry Tree, Morus notabilis C.K. Schneid.</title>
        <authorList>
            <person name="He N."/>
            <person name="Zhao S."/>
        </authorList>
    </citation>
    <scope>NUCLEOTIDE SEQUENCE</scope>
</reference>
<sequence>MLENYSRKLFAIRPLGALATSERLLQKSSRYFLSAFPLFLHNVEEVEMKTGIRLPTASISSLRLPIVLLCYKFVDISEVLRKAAEAFAETCFFFLEDKVTLEESSLAFFPSRS</sequence>
<dbReference type="Proteomes" id="UP000030645">
    <property type="component" value="Unassembled WGS sequence"/>
</dbReference>
<dbReference type="AlphaFoldDB" id="W9QYN8"/>